<keyword evidence="4" id="KW-0238">DNA-binding</keyword>
<comment type="caution">
    <text evidence="7">The sequence shown here is derived from an EMBL/GenBank/DDBJ whole genome shotgun (WGS) entry which is preliminary data.</text>
</comment>
<dbReference type="CDD" id="cd06171">
    <property type="entry name" value="Sigma70_r4"/>
    <property type="match status" value="1"/>
</dbReference>
<evidence type="ECO:0000313" key="7">
    <source>
        <dbReference type="EMBL" id="MFC3759328.1"/>
    </source>
</evidence>
<reference evidence="8" key="1">
    <citation type="journal article" date="2019" name="Int. J. Syst. Evol. Microbiol.">
        <title>The Global Catalogue of Microorganisms (GCM) 10K type strain sequencing project: providing services to taxonomists for standard genome sequencing and annotation.</title>
        <authorList>
            <consortium name="The Broad Institute Genomics Platform"/>
            <consortium name="The Broad Institute Genome Sequencing Center for Infectious Disease"/>
            <person name="Wu L."/>
            <person name="Ma J."/>
        </authorList>
    </citation>
    <scope>NUCLEOTIDE SEQUENCE [LARGE SCALE GENOMIC DNA]</scope>
    <source>
        <strain evidence="8">CGMCC 4.7241</strain>
    </source>
</reference>
<dbReference type="InterPro" id="IPR013324">
    <property type="entry name" value="RNA_pol_sigma_r3/r4-like"/>
</dbReference>
<evidence type="ECO:0000313" key="8">
    <source>
        <dbReference type="Proteomes" id="UP001595699"/>
    </source>
</evidence>
<dbReference type="RefSeq" id="WP_205122270.1">
    <property type="nucleotide sequence ID" value="NZ_JAFBCM010000001.1"/>
</dbReference>
<dbReference type="Proteomes" id="UP001595699">
    <property type="component" value="Unassembled WGS sequence"/>
</dbReference>
<accession>A0ABV7Y251</accession>
<dbReference type="PANTHER" id="PTHR43133:SF50">
    <property type="entry name" value="ECF RNA POLYMERASE SIGMA FACTOR SIGM"/>
    <property type="match status" value="1"/>
</dbReference>
<evidence type="ECO:0000256" key="1">
    <source>
        <dbReference type="ARBA" id="ARBA00010641"/>
    </source>
</evidence>
<dbReference type="SUPFAM" id="SSF88659">
    <property type="entry name" value="Sigma3 and sigma4 domains of RNA polymerase sigma factors"/>
    <property type="match status" value="1"/>
</dbReference>
<dbReference type="NCBIfam" id="TIGR02937">
    <property type="entry name" value="sigma70-ECF"/>
    <property type="match status" value="1"/>
</dbReference>
<evidence type="ECO:0000256" key="5">
    <source>
        <dbReference type="ARBA" id="ARBA00023163"/>
    </source>
</evidence>
<gene>
    <name evidence="7" type="ORF">ACFOUW_00620</name>
</gene>
<dbReference type="Pfam" id="PF08281">
    <property type="entry name" value="Sigma70_r4_2"/>
    <property type="match status" value="1"/>
</dbReference>
<dbReference type="Gene3D" id="1.10.10.10">
    <property type="entry name" value="Winged helix-like DNA-binding domain superfamily/Winged helix DNA-binding domain"/>
    <property type="match status" value="1"/>
</dbReference>
<dbReference type="InterPro" id="IPR014325">
    <property type="entry name" value="RNA_pol_sigma-E_actinobac"/>
</dbReference>
<proteinExistence type="inferred from homology"/>
<evidence type="ECO:0000256" key="4">
    <source>
        <dbReference type="ARBA" id="ARBA00023125"/>
    </source>
</evidence>
<dbReference type="InterPro" id="IPR039425">
    <property type="entry name" value="RNA_pol_sigma-70-like"/>
</dbReference>
<dbReference type="NCBIfam" id="TIGR02983">
    <property type="entry name" value="SigE-fam_strep"/>
    <property type="match status" value="1"/>
</dbReference>
<sequence length="173" mass="19564">MTRPSRDEQFRAFVDARGSSLIRCAFLLTRDHHLAEDLVQSVLTKVALRWWRLGSPDHADAYARKAIYREYVSWWRVSRNREIPVDATPERDGESFVDSSIHKMALDDALAKLAPRQRAVILLRFYEDRDVEQAAAILGCSAGTVKSQTHSALAKLRDLCADLVELDANGGIR</sequence>
<feature type="domain" description="RNA polymerase sigma factor 70 region 4 type 2" evidence="6">
    <location>
        <begin position="104"/>
        <end position="156"/>
    </location>
</feature>
<keyword evidence="8" id="KW-1185">Reference proteome</keyword>
<dbReference type="InterPro" id="IPR013325">
    <property type="entry name" value="RNA_pol_sigma_r2"/>
</dbReference>
<dbReference type="Gene3D" id="1.10.1740.10">
    <property type="match status" value="1"/>
</dbReference>
<dbReference type="SUPFAM" id="SSF88946">
    <property type="entry name" value="Sigma2 domain of RNA polymerase sigma factors"/>
    <property type="match status" value="1"/>
</dbReference>
<keyword evidence="2" id="KW-0805">Transcription regulation</keyword>
<evidence type="ECO:0000256" key="2">
    <source>
        <dbReference type="ARBA" id="ARBA00023015"/>
    </source>
</evidence>
<organism evidence="7 8">
    <name type="scientific">Tenggerimyces flavus</name>
    <dbReference type="NCBI Taxonomy" id="1708749"/>
    <lineage>
        <taxon>Bacteria</taxon>
        <taxon>Bacillati</taxon>
        <taxon>Actinomycetota</taxon>
        <taxon>Actinomycetes</taxon>
        <taxon>Propionibacteriales</taxon>
        <taxon>Nocardioidaceae</taxon>
        <taxon>Tenggerimyces</taxon>
    </lineage>
</organism>
<evidence type="ECO:0000259" key="6">
    <source>
        <dbReference type="Pfam" id="PF08281"/>
    </source>
</evidence>
<keyword evidence="3" id="KW-0731">Sigma factor</keyword>
<protein>
    <submittedName>
        <fullName evidence="7">SigE family RNA polymerase sigma factor</fullName>
    </submittedName>
</protein>
<dbReference type="InterPro" id="IPR013249">
    <property type="entry name" value="RNA_pol_sigma70_r4_t2"/>
</dbReference>
<dbReference type="InterPro" id="IPR036388">
    <property type="entry name" value="WH-like_DNA-bd_sf"/>
</dbReference>
<dbReference type="InterPro" id="IPR014284">
    <property type="entry name" value="RNA_pol_sigma-70_dom"/>
</dbReference>
<dbReference type="EMBL" id="JBHRZH010000001">
    <property type="protein sequence ID" value="MFC3759328.1"/>
    <property type="molecule type" value="Genomic_DNA"/>
</dbReference>
<name>A0ABV7Y251_9ACTN</name>
<dbReference type="PANTHER" id="PTHR43133">
    <property type="entry name" value="RNA POLYMERASE ECF-TYPE SIGMA FACTO"/>
    <property type="match status" value="1"/>
</dbReference>
<comment type="similarity">
    <text evidence="1">Belongs to the sigma-70 factor family. ECF subfamily.</text>
</comment>
<keyword evidence="5" id="KW-0804">Transcription</keyword>
<evidence type="ECO:0000256" key="3">
    <source>
        <dbReference type="ARBA" id="ARBA00023082"/>
    </source>
</evidence>